<dbReference type="Pfam" id="PF05751">
    <property type="entry name" value="FixH"/>
    <property type="match status" value="1"/>
</dbReference>
<keyword evidence="1" id="KW-0472">Membrane</keyword>
<feature type="transmembrane region" description="Helical" evidence="1">
    <location>
        <begin position="6"/>
        <end position="25"/>
    </location>
</feature>
<dbReference type="EMBL" id="CP076128">
    <property type="protein sequence ID" value="QWG05642.1"/>
    <property type="molecule type" value="Genomic_DNA"/>
</dbReference>
<protein>
    <submittedName>
        <fullName evidence="2">FixH family protein</fullName>
    </submittedName>
</protein>
<evidence type="ECO:0000313" key="3">
    <source>
        <dbReference type="Proteomes" id="UP000682802"/>
    </source>
</evidence>
<name>A0ABX8GQT3_9BACT</name>
<sequence>MKINWGWAVVITFCIFGVTMIALVIKMFQVPVNMVSKEYYSEEQQYEVKLKQKQNVKELSTVPVLALNKEDGMVDVILPPELSKVDGSIRFFRPSDSRLDFNVKLALDKENEQKIDVSRIVRGRWILQLSFAEGDKKYFYEKPLVI</sequence>
<gene>
    <name evidence="2" type="ORF">KM029_09625</name>
</gene>
<accession>A0ABX8GQT3</accession>
<reference evidence="2 3" key="1">
    <citation type="submission" date="2021-05" db="EMBL/GenBank/DDBJ databases">
        <title>Comparative genomic studies on the polysaccharide-degrading batcterial strains of the Flammeovirga genus.</title>
        <authorList>
            <person name="Zewei F."/>
            <person name="Zheng Z."/>
            <person name="Yu L."/>
            <person name="Ruyue G."/>
            <person name="Yanhong M."/>
            <person name="Yuanyuan C."/>
            <person name="Jingyan G."/>
            <person name="Wenjun H."/>
        </authorList>
    </citation>
    <scope>NUCLEOTIDE SEQUENCE [LARGE SCALE GENOMIC DNA]</scope>
    <source>
        <strain evidence="2 3">YS10</strain>
    </source>
</reference>
<evidence type="ECO:0000313" key="2">
    <source>
        <dbReference type="EMBL" id="QWG05642.1"/>
    </source>
</evidence>
<keyword evidence="1" id="KW-0812">Transmembrane</keyword>
<dbReference type="Proteomes" id="UP000682802">
    <property type="component" value="Chromosome 1"/>
</dbReference>
<keyword evidence="1" id="KW-1133">Transmembrane helix</keyword>
<keyword evidence="3" id="KW-1185">Reference proteome</keyword>
<evidence type="ECO:0000256" key="1">
    <source>
        <dbReference type="SAM" id="Phobius"/>
    </source>
</evidence>
<organism evidence="2 3">
    <name type="scientific">Flammeovirga kamogawensis</name>
    <dbReference type="NCBI Taxonomy" id="373891"/>
    <lineage>
        <taxon>Bacteria</taxon>
        <taxon>Pseudomonadati</taxon>
        <taxon>Bacteroidota</taxon>
        <taxon>Cytophagia</taxon>
        <taxon>Cytophagales</taxon>
        <taxon>Flammeovirgaceae</taxon>
        <taxon>Flammeovirga</taxon>
    </lineage>
</organism>
<dbReference type="RefSeq" id="WP_144073089.1">
    <property type="nucleotide sequence ID" value="NZ_CP076128.1"/>
</dbReference>
<proteinExistence type="predicted"/>
<dbReference type="InterPro" id="IPR008620">
    <property type="entry name" value="FixH"/>
</dbReference>